<evidence type="ECO:0000256" key="4">
    <source>
        <dbReference type="ARBA" id="ARBA00022692"/>
    </source>
</evidence>
<feature type="transmembrane region" description="Helical" evidence="8">
    <location>
        <begin position="58"/>
        <end position="76"/>
    </location>
</feature>
<evidence type="ECO:0000256" key="8">
    <source>
        <dbReference type="SAM" id="Phobius"/>
    </source>
</evidence>
<evidence type="ECO:0000256" key="5">
    <source>
        <dbReference type="ARBA" id="ARBA00022989"/>
    </source>
</evidence>
<dbReference type="Proteomes" id="UP001431634">
    <property type="component" value="Unassembled WGS sequence"/>
</dbReference>
<comment type="similarity">
    <text evidence="7">Belongs to the GntP permease family.</text>
</comment>
<feature type="transmembrane region" description="Helical" evidence="8">
    <location>
        <begin position="378"/>
        <end position="401"/>
    </location>
</feature>
<evidence type="ECO:0000313" key="10">
    <source>
        <dbReference type="Proteomes" id="UP001431634"/>
    </source>
</evidence>
<evidence type="ECO:0000256" key="2">
    <source>
        <dbReference type="ARBA" id="ARBA00022448"/>
    </source>
</evidence>
<feature type="transmembrane region" description="Helical" evidence="8">
    <location>
        <begin position="413"/>
        <end position="434"/>
    </location>
</feature>
<keyword evidence="5 8" id="KW-1133">Transmembrane helix</keyword>
<sequence>MPLLIVAVGIFLLLILMIRCKLNGFIALILVSLFVGILEGMPITNVLTSIEMGIGNTLGQLALIIGFGAILGKLLSDCGGAQRISTTLINLFGPKYIQWAVVLTGFTLGFSLFYEVGFVLLFPLVCTIAVTARVPILYLGTPMAAALSITHGFLPPHPGPTALATIFHADMGKTLLYGTLLGIPTVILAGPVYAHFLKKIDKPVLQNLYNSKKFTNDEMPSFAVSVWTALTPVILMSLRAITEMVAPKNYILLPYIEFLGNPIIATLIAVLIAIFTFGLNRHKTMDEISQTITDAIKVIAMILLIIGGGGAFKQILIDSHVDHYITNIIHESNMPPIFTAWSIAALLRIALGSATVSAITAGGIVAPLITTMGASPELMVIAVGSGSLIFSHVNDPGFWLFKEYFNLTIAETFYSWSIIETIISVCGLIGCLILSSL</sequence>
<reference evidence="9" key="1">
    <citation type="submission" date="2023-05" db="EMBL/GenBank/DDBJ databases">
        <title>Whole genome sequence of Commensalibacter sp.</title>
        <authorList>
            <person name="Charoenyingcharoen P."/>
            <person name="Yukphan P."/>
        </authorList>
    </citation>
    <scope>NUCLEOTIDE SEQUENCE</scope>
    <source>
        <strain evidence="9">TBRC 16381</strain>
    </source>
</reference>
<name>A0ABT6Q280_9PROT</name>
<feature type="transmembrane region" description="Helical" evidence="8">
    <location>
        <begin position="258"/>
        <end position="277"/>
    </location>
</feature>
<feature type="transmembrane region" description="Helical" evidence="8">
    <location>
        <begin position="298"/>
        <end position="317"/>
    </location>
</feature>
<evidence type="ECO:0000256" key="6">
    <source>
        <dbReference type="ARBA" id="ARBA00023136"/>
    </source>
</evidence>
<accession>A0ABT6Q280</accession>
<evidence type="ECO:0000256" key="1">
    <source>
        <dbReference type="ARBA" id="ARBA00004651"/>
    </source>
</evidence>
<evidence type="ECO:0000256" key="7">
    <source>
        <dbReference type="ARBA" id="ARBA00049663"/>
    </source>
</evidence>
<keyword evidence="2" id="KW-0813">Transport</keyword>
<dbReference type="EMBL" id="JASBAO010000001">
    <property type="protein sequence ID" value="MDI2091236.1"/>
    <property type="molecule type" value="Genomic_DNA"/>
</dbReference>
<keyword evidence="6 8" id="KW-0472">Membrane</keyword>
<dbReference type="InterPro" id="IPR003474">
    <property type="entry name" value="Glcn_transporter"/>
</dbReference>
<keyword evidence="3" id="KW-1003">Cell membrane</keyword>
<dbReference type="NCBIfam" id="TIGR00791">
    <property type="entry name" value="gntP"/>
    <property type="match status" value="1"/>
</dbReference>
<evidence type="ECO:0000313" key="9">
    <source>
        <dbReference type="EMBL" id="MDI2091236.1"/>
    </source>
</evidence>
<dbReference type="PANTHER" id="PTHR30354:SF22">
    <property type="entry name" value="HIGH-AFFINITY GLUCONATE TRANSPORTER"/>
    <property type="match status" value="1"/>
</dbReference>
<keyword evidence="10" id="KW-1185">Reference proteome</keyword>
<dbReference type="NCBIfam" id="NF011560">
    <property type="entry name" value="PRK14984.1"/>
    <property type="match status" value="1"/>
</dbReference>
<keyword evidence="4 8" id="KW-0812">Transmembrane</keyword>
<evidence type="ECO:0000256" key="3">
    <source>
        <dbReference type="ARBA" id="ARBA00022475"/>
    </source>
</evidence>
<proteinExistence type="inferred from homology"/>
<dbReference type="RefSeq" id="WP_281448332.1">
    <property type="nucleotide sequence ID" value="NZ_JASBAO010000001.1"/>
</dbReference>
<feature type="transmembrane region" description="Helical" evidence="8">
    <location>
        <begin position="174"/>
        <end position="197"/>
    </location>
</feature>
<organism evidence="9 10">
    <name type="scientific">Commensalibacter oyaizuii</name>
    <dbReference type="NCBI Taxonomy" id="3043873"/>
    <lineage>
        <taxon>Bacteria</taxon>
        <taxon>Pseudomonadati</taxon>
        <taxon>Pseudomonadota</taxon>
        <taxon>Alphaproteobacteria</taxon>
        <taxon>Acetobacterales</taxon>
        <taxon>Acetobacteraceae</taxon>
    </lineage>
</organism>
<feature type="transmembrane region" description="Helical" evidence="8">
    <location>
        <begin position="136"/>
        <end position="154"/>
    </location>
</feature>
<protein>
    <submittedName>
        <fullName evidence="9">Gluconate transporter</fullName>
    </submittedName>
</protein>
<feature type="transmembrane region" description="Helical" evidence="8">
    <location>
        <begin position="96"/>
        <end position="124"/>
    </location>
</feature>
<dbReference type="PANTHER" id="PTHR30354">
    <property type="entry name" value="GNT FAMILY GLUCONATE TRANSPORTER"/>
    <property type="match status" value="1"/>
</dbReference>
<feature type="transmembrane region" description="Helical" evidence="8">
    <location>
        <begin position="27"/>
        <end position="46"/>
    </location>
</feature>
<comment type="caution">
    <text evidence="9">The sequence shown here is derived from an EMBL/GenBank/DDBJ whole genome shotgun (WGS) entry which is preliminary data.</text>
</comment>
<feature type="transmembrane region" description="Helical" evidence="8">
    <location>
        <begin position="337"/>
        <end position="366"/>
    </location>
</feature>
<gene>
    <name evidence="9" type="primary">gntT</name>
    <name evidence="9" type="ORF">QJV27_07615</name>
</gene>
<dbReference type="Pfam" id="PF02447">
    <property type="entry name" value="GntP_permease"/>
    <property type="match status" value="1"/>
</dbReference>
<comment type="subcellular location">
    <subcellularLocation>
        <location evidence="1">Cell membrane</location>
        <topology evidence="1">Multi-pass membrane protein</topology>
    </subcellularLocation>
</comment>
<dbReference type="PIRSF" id="PIRSF002746">
    <property type="entry name" value="Gluconate_transporter"/>
    <property type="match status" value="1"/>
</dbReference>
<feature type="transmembrane region" description="Helical" evidence="8">
    <location>
        <begin position="218"/>
        <end position="238"/>
    </location>
</feature>